<dbReference type="EMBL" id="JBFXLR010000002">
    <property type="protein sequence ID" value="KAL2860455.1"/>
    <property type="molecule type" value="Genomic_DNA"/>
</dbReference>
<reference evidence="1 2" key="1">
    <citation type="submission" date="2024-07" db="EMBL/GenBank/DDBJ databases">
        <title>Section-level genome sequencing and comparative genomics of Aspergillus sections Usti and Cavernicolus.</title>
        <authorList>
            <consortium name="Lawrence Berkeley National Laboratory"/>
            <person name="Nybo J.L."/>
            <person name="Vesth T.C."/>
            <person name="Theobald S."/>
            <person name="Frisvad J.C."/>
            <person name="Larsen T.O."/>
            <person name="Kjaerboelling I."/>
            <person name="Rothschild-Mancinelli K."/>
            <person name="Lyhne E.K."/>
            <person name="Kogle M.E."/>
            <person name="Barry K."/>
            <person name="Clum A."/>
            <person name="Na H."/>
            <person name="Ledsgaard L."/>
            <person name="Lin J."/>
            <person name="Lipzen A."/>
            <person name="Kuo A."/>
            <person name="Riley R."/>
            <person name="Mondo S."/>
            <person name="LaButti K."/>
            <person name="Haridas S."/>
            <person name="Pangalinan J."/>
            <person name="Salamov A.A."/>
            <person name="Simmons B.A."/>
            <person name="Magnuson J.K."/>
            <person name="Chen J."/>
            <person name="Drula E."/>
            <person name="Henrissat B."/>
            <person name="Wiebenga A."/>
            <person name="Lubbers R.J."/>
            <person name="Gomes A.C."/>
            <person name="Macurrencykelacurrency M.R."/>
            <person name="Stajich J."/>
            <person name="Grigoriev I.V."/>
            <person name="Mortensen U.H."/>
            <person name="De vries R.P."/>
            <person name="Baker S.E."/>
            <person name="Andersen M.R."/>
        </authorList>
    </citation>
    <scope>NUCLEOTIDE SEQUENCE [LARGE SCALE GENOMIC DNA]</scope>
    <source>
        <strain evidence="1 2">CBS 756.74</strain>
    </source>
</reference>
<proteinExistence type="predicted"/>
<comment type="caution">
    <text evidence="1">The sequence shown here is derived from an EMBL/GenBank/DDBJ whole genome shotgun (WGS) entry which is preliminary data.</text>
</comment>
<dbReference type="RefSeq" id="XP_070905146.1">
    <property type="nucleotide sequence ID" value="XM_071049888.1"/>
</dbReference>
<evidence type="ECO:0000313" key="1">
    <source>
        <dbReference type="EMBL" id="KAL2860455.1"/>
    </source>
</evidence>
<sequence>MEKAPSDAANILVCVGVFRYRMGRVSTWAASSCWCDFRSRRSSSTGKCFS</sequence>
<protein>
    <submittedName>
        <fullName evidence="1">Uncharacterized protein</fullName>
    </submittedName>
</protein>
<dbReference type="Proteomes" id="UP001610444">
    <property type="component" value="Unassembled WGS sequence"/>
</dbReference>
<organism evidence="1 2">
    <name type="scientific">Aspergillus pseudodeflectus</name>
    <dbReference type="NCBI Taxonomy" id="176178"/>
    <lineage>
        <taxon>Eukaryota</taxon>
        <taxon>Fungi</taxon>
        <taxon>Dikarya</taxon>
        <taxon>Ascomycota</taxon>
        <taxon>Pezizomycotina</taxon>
        <taxon>Eurotiomycetes</taxon>
        <taxon>Eurotiomycetidae</taxon>
        <taxon>Eurotiales</taxon>
        <taxon>Aspergillaceae</taxon>
        <taxon>Aspergillus</taxon>
        <taxon>Aspergillus subgen. Nidulantes</taxon>
    </lineage>
</organism>
<evidence type="ECO:0000313" key="2">
    <source>
        <dbReference type="Proteomes" id="UP001610444"/>
    </source>
</evidence>
<name>A0ABR4L7F0_9EURO</name>
<gene>
    <name evidence="1" type="ORF">BJX68DRAFT_85930</name>
</gene>
<keyword evidence="2" id="KW-1185">Reference proteome</keyword>
<accession>A0ABR4L7F0</accession>
<dbReference type="GeneID" id="98165052"/>